<feature type="compositionally biased region" description="Basic and acidic residues" evidence="6">
    <location>
        <begin position="1"/>
        <end position="33"/>
    </location>
</feature>
<dbReference type="AlphaFoldDB" id="A0AA38H0Q6"/>
<dbReference type="GeneID" id="77725550"/>
<feature type="transmembrane region" description="Helical" evidence="7">
    <location>
        <begin position="130"/>
        <end position="148"/>
    </location>
</feature>
<sequence>MRNLESEKDVKHHTEHVESASLGPDKETTRDVDEQYTDGDDGVPVTGWRKLMRKNPSLDFMREVAEANAQPLDPVEVKKVERKLYWLIVPPLFIDYAFYYIDKTTLQYAALFDMKTDLKLVGTDYSNLGSIFYVGWLVWAIPGNLLLAKFPLSKYLAINIFLWGIFLMAQAGAKDYGTMVALRFVSGMFEAVADPCFVSITSMWFTRRQQPTVIGLWYCANGVGIALGGLLGYAIGHIPTSSMASWRYEFLIIGAVCSLWAIAMAVLIPDAPYATRFLTRREAVVCMSRKRDDYHTVEKRQLKMDQVWEAIKDLKTYLYFFLGFFANVPNGATSNFGTLVVQGLGFDTFRTTLLQVPYGMFIAIMILVAIYISHLTHAYNIRTYLMAGVTCLTVLGFALMAFTTGTAPRLIGYYLTGSSNAVFVLALSLVSGNVGGTTKKVLTTAAIFLGVAAGNIVGPYSFISSEAPIYRTGTIVCMASRAAEVVVILLLRLCFVRPNKQRDKLFAEGDERYDPMGQTYTDMTDKQNTHWRYVGESSSFSWAR</sequence>
<comment type="caution">
    <text evidence="9">The sequence shown here is derived from an EMBL/GenBank/DDBJ whole genome shotgun (WGS) entry which is preliminary data.</text>
</comment>
<feature type="transmembrane region" description="Helical" evidence="7">
    <location>
        <begin position="442"/>
        <end position="463"/>
    </location>
</feature>
<feature type="transmembrane region" description="Helical" evidence="7">
    <location>
        <begin position="384"/>
        <end position="405"/>
    </location>
</feature>
<dbReference type="EMBL" id="JAKWFO010000016">
    <property type="protein sequence ID" value="KAI9631795.1"/>
    <property type="molecule type" value="Genomic_DNA"/>
</dbReference>
<dbReference type="Proteomes" id="UP001164286">
    <property type="component" value="Unassembled WGS sequence"/>
</dbReference>
<organism evidence="9 10">
    <name type="scientific">Dioszegia hungarica</name>
    <dbReference type="NCBI Taxonomy" id="4972"/>
    <lineage>
        <taxon>Eukaryota</taxon>
        <taxon>Fungi</taxon>
        <taxon>Dikarya</taxon>
        <taxon>Basidiomycota</taxon>
        <taxon>Agaricomycotina</taxon>
        <taxon>Tremellomycetes</taxon>
        <taxon>Tremellales</taxon>
        <taxon>Bulleribasidiaceae</taxon>
        <taxon>Dioszegia</taxon>
    </lineage>
</organism>
<feature type="transmembrane region" description="Helical" evidence="7">
    <location>
        <begin position="185"/>
        <end position="205"/>
    </location>
</feature>
<dbReference type="PROSITE" id="PS50850">
    <property type="entry name" value="MFS"/>
    <property type="match status" value="1"/>
</dbReference>
<keyword evidence="4 7" id="KW-1133">Transmembrane helix</keyword>
<evidence type="ECO:0000256" key="4">
    <source>
        <dbReference type="ARBA" id="ARBA00022989"/>
    </source>
</evidence>
<feature type="transmembrane region" description="Helical" evidence="7">
    <location>
        <begin position="317"/>
        <end position="341"/>
    </location>
</feature>
<dbReference type="Pfam" id="PF07690">
    <property type="entry name" value="MFS_1"/>
    <property type="match status" value="1"/>
</dbReference>
<evidence type="ECO:0000256" key="3">
    <source>
        <dbReference type="ARBA" id="ARBA00022692"/>
    </source>
</evidence>
<feature type="region of interest" description="Disordered" evidence="6">
    <location>
        <begin position="1"/>
        <end position="38"/>
    </location>
</feature>
<dbReference type="InterPro" id="IPR020846">
    <property type="entry name" value="MFS_dom"/>
</dbReference>
<evidence type="ECO:0000256" key="1">
    <source>
        <dbReference type="ARBA" id="ARBA00004141"/>
    </source>
</evidence>
<keyword evidence="3 7" id="KW-0812">Transmembrane</keyword>
<evidence type="ECO:0000256" key="6">
    <source>
        <dbReference type="SAM" id="MobiDB-lite"/>
    </source>
</evidence>
<evidence type="ECO:0000256" key="5">
    <source>
        <dbReference type="ARBA" id="ARBA00023136"/>
    </source>
</evidence>
<feature type="transmembrane region" description="Helical" evidence="7">
    <location>
        <begin position="469"/>
        <end position="495"/>
    </location>
</feature>
<keyword evidence="5 7" id="KW-0472">Membrane</keyword>
<evidence type="ECO:0000259" key="8">
    <source>
        <dbReference type="PROSITE" id="PS50850"/>
    </source>
</evidence>
<feature type="transmembrane region" description="Helical" evidence="7">
    <location>
        <begin position="411"/>
        <end position="430"/>
    </location>
</feature>
<feature type="transmembrane region" description="Helical" evidence="7">
    <location>
        <begin position="217"/>
        <end position="238"/>
    </location>
</feature>
<name>A0AA38H0Q6_9TREE</name>
<dbReference type="SUPFAM" id="SSF103473">
    <property type="entry name" value="MFS general substrate transporter"/>
    <property type="match status" value="1"/>
</dbReference>
<feature type="domain" description="Major facilitator superfamily (MFS) profile" evidence="8">
    <location>
        <begin position="88"/>
        <end position="501"/>
    </location>
</feature>
<accession>A0AA38H0Q6</accession>
<dbReference type="PANTHER" id="PTHR43791">
    <property type="entry name" value="PERMEASE-RELATED"/>
    <property type="match status" value="1"/>
</dbReference>
<dbReference type="InterPro" id="IPR011701">
    <property type="entry name" value="MFS"/>
</dbReference>
<evidence type="ECO:0000313" key="9">
    <source>
        <dbReference type="EMBL" id="KAI9631795.1"/>
    </source>
</evidence>
<keyword evidence="2" id="KW-0813">Transport</keyword>
<gene>
    <name evidence="9" type="ORF">MKK02DRAFT_21010</name>
</gene>
<dbReference type="RefSeq" id="XP_052941572.1">
    <property type="nucleotide sequence ID" value="XM_053086349.1"/>
</dbReference>
<comment type="subcellular location">
    <subcellularLocation>
        <location evidence="1">Membrane</location>
        <topology evidence="1">Multi-pass membrane protein</topology>
    </subcellularLocation>
</comment>
<evidence type="ECO:0000313" key="10">
    <source>
        <dbReference type="Proteomes" id="UP001164286"/>
    </source>
</evidence>
<protein>
    <submittedName>
        <fullName evidence="9">Major facilitator superfamily domain-containing protein</fullName>
    </submittedName>
</protein>
<proteinExistence type="predicted"/>
<keyword evidence="10" id="KW-1185">Reference proteome</keyword>
<evidence type="ECO:0000256" key="7">
    <source>
        <dbReference type="SAM" id="Phobius"/>
    </source>
</evidence>
<feature type="transmembrane region" description="Helical" evidence="7">
    <location>
        <begin position="353"/>
        <end position="372"/>
    </location>
</feature>
<feature type="transmembrane region" description="Helical" evidence="7">
    <location>
        <begin position="84"/>
        <end position="101"/>
    </location>
</feature>
<reference evidence="9" key="1">
    <citation type="journal article" date="2022" name="G3 (Bethesda)">
        <title>High quality genome of the basidiomycete yeast Dioszegia hungarica PDD-24b-2 isolated from cloud water.</title>
        <authorList>
            <person name="Jarrige D."/>
            <person name="Haridas S."/>
            <person name="Bleykasten-Grosshans C."/>
            <person name="Joly M."/>
            <person name="Nadalig T."/>
            <person name="Sancelme M."/>
            <person name="Vuilleumier S."/>
            <person name="Grigoriev I.V."/>
            <person name="Amato P."/>
            <person name="Bringel F."/>
        </authorList>
    </citation>
    <scope>NUCLEOTIDE SEQUENCE</scope>
    <source>
        <strain evidence="9">PDD-24b-2</strain>
    </source>
</reference>
<dbReference type="GO" id="GO:0022857">
    <property type="term" value="F:transmembrane transporter activity"/>
    <property type="evidence" value="ECO:0007669"/>
    <property type="project" value="InterPro"/>
</dbReference>
<dbReference type="PANTHER" id="PTHR43791:SF97">
    <property type="entry name" value="ALLANTOATE TRANSPORTER, PUTATIVE (AFU_ORTHOLOGUE AFUA_1G14700)-RELATED"/>
    <property type="match status" value="1"/>
</dbReference>
<dbReference type="GO" id="GO:0016020">
    <property type="term" value="C:membrane"/>
    <property type="evidence" value="ECO:0007669"/>
    <property type="project" value="UniProtKB-SubCell"/>
</dbReference>
<feature type="transmembrane region" description="Helical" evidence="7">
    <location>
        <begin position="250"/>
        <end position="271"/>
    </location>
</feature>
<dbReference type="InterPro" id="IPR036259">
    <property type="entry name" value="MFS_trans_sf"/>
</dbReference>
<evidence type="ECO:0000256" key="2">
    <source>
        <dbReference type="ARBA" id="ARBA00022448"/>
    </source>
</evidence>
<feature type="transmembrane region" description="Helical" evidence="7">
    <location>
        <begin position="155"/>
        <end position="173"/>
    </location>
</feature>
<dbReference type="Gene3D" id="1.20.1250.20">
    <property type="entry name" value="MFS general substrate transporter like domains"/>
    <property type="match status" value="1"/>
</dbReference>